<keyword evidence="4" id="KW-1185">Reference proteome</keyword>
<dbReference type="RefSeq" id="WP_379742773.1">
    <property type="nucleotide sequence ID" value="NZ_JBHSGW010000027.1"/>
</dbReference>
<dbReference type="Pfam" id="PF04264">
    <property type="entry name" value="YceI"/>
    <property type="match status" value="1"/>
</dbReference>
<protein>
    <submittedName>
        <fullName evidence="3">YceI family protein</fullName>
    </submittedName>
</protein>
<evidence type="ECO:0000256" key="1">
    <source>
        <dbReference type="SAM" id="SignalP"/>
    </source>
</evidence>
<dbReference type="Gene3D" id="2.40.128.110">
    <property type="entry name" value="Lipid/polyisoprenoid-binding, YceI-like"/>
    <property type="match status" value="1"/>
</dbReference>
<dbReference type="Proteomes" id="UP001595885">
    <property type="component" value="Unassembled WGS sequence"/>
</dbReference>
<name>A0ABV9P8J5_9FLAO</name>
<feature type="signal peptide" evidence="1">
    <location>
        <begin position="1"/>
        <end position="21"/>
    </location>
</feature>
<organism evidence="3 4">
    <name type="scientific">Flavobacterium ponti</name>
    <dbReference type="NCBI Taxonomy" id="665133"/>
    <lineage>
        <taxon>Bacteria</taxon>
        <taxon>Pseudomonadati</taxon>
        <taxon>Bacteroidota</taxon>
        <taxon>Flavobacteriia</taxon>
        <taxon>Flavobacteriales</taxon>
        <taxon>Flavobacteriaceae</taxon>
        <taxon>Flavobacterium</taxon>
    </lineage>
</organism>
<evidence type="ECO:0000313" key="4">
    <source>
        <dbReference type="Proteomes" id="UP001595885"/>
    </source>
</evidence>
<evidence type="ECO:0000313" key="3">
    <source>
        <dbReference type="EMBL" id="MFC4740760.1"/>
    </source>
</evidence>
<keyword evidence="1" id="KW-0732">Signal</keyword>
<comment type="caution">
    <text evidence="3">The sequence shown here is derived from an EMBL/GenBank/DDBJ whole genome shotgun (WGS) entry which is preliminary data.</text>
</comment>
<dbReference type="SUPFAM" id="SSF101874">
    <property type="entry name" value="YceI-like"/>
    <property type="match status" value="1"/>
</dbReference>
<dbReference type="PANTHER" id="PTHR34406:SF1">
    <property type="entry name" value="PROTEIN YCEI"/>
    <property type="match status" value="1"/>
</dbReference>
<accession>A0ABV9P8J5</accession>
<sequence length="188" mass="20477">MKNLKSIALTLVAFVTFSATAQKTVKVDAAKSTINWVGKKVTGKHEGTVSLKEGALVFDGKKLVGGNFTVDMTSINVTDLEGGMKGKLEGHLKADDFFGTDKYPTSKLVFKKIATKENNTYTVYADLTIKDKTNEVVFDIVVKDKTATAEVVIDRTKYGIEYNSGSIFDGLGDRAINDDFTLNVVLSF</sequence>
<dbReference type="EMBL" id="JBHSGW010000027">
    <property type="protein sequence ID" value="MFC4740760.1"/>
    <property type="molecule type" value="Genomic_DNA"/>
</dbReference>
<feature type="domain" description="Lipid/polyisoprenoid-binding YceI-like" evidence="2">
    <location>
        <begin position="24"/>
        <end position="187"/>
    </location>
</feature>
<gene>
    <name evidence="3" type="ORF">ACFO3U_12225</name>
</gene>
<feature type="chain" id="PRO_5046242049" evidence="1">
    <location>
        <begin position="22"/>
        <end position="188"/>
    </location>
</feature>
<dbReference type="InterPro" id="IPR007372">
    <property type="entry name" value="Lipid/polyisoprenoid-bd_YceI"/>
</dbReference>
<proteinExistence type="predicted"/>
<evidence type="ECO:0000259" key="2">
    <source>
        <dbReference type="SMART" id="SM00867"/>
    </source>
</evidence>
<dbReference type="InterPro" id="IPR036761">
    <property type="entry name" value="TTHA0802/YceI-like_sf"/>
</dbReference>
<reference evidence="4" key="1">
    <citation type="journal article" date="2019" name="Int. J. Syst. Evol. Microbiol.">
        <title>The Global Catalogue of Microorganisms (GCM) 10K type strain sequencing project: providing services to taxonomists for standard genome sequencing and annotation.</title>
        <authorList>
            <consortium name="The Broad Institute Genomics Platform"/>
            <consortium name="The Broad Institute Genome Sequencing Center for Infectious Disease"/>
            <person name="Wu L."/>
            <person name="Ma J."/>
        </authorList>
    </citation>
    <scope>NUCLEOTIDE SEQUENCE [LARGE SCALE GENOMIC DNA]</scope>
    <source>
        <strain evidence="4">CCUG 50349</strain>
    </source>
</reference>
<dbReference type="PANTHER" id="PTHR34406">
    <property type="entry name" value="PROTEIN YCEI"/>
    <property type="match status" value="1"/>
</dbReference>
<dbReference type="SMART" id="SM00867">
    <property type="entry name" value="YceI"/>
    <property type="match status" value="1"/>
</dbReference>